<dbReference type="Proteomes" id="UP000032180">
    <property type="component" value="Chromosome 3"/>
</dbReference>
<sequence length="61" mass="6652">MVTYLDGIINPARYLPWNGSFGWLGYHGLLSTNDARNFSAENAIHGSSWIPATGIPYTPGL</sequence>
<reference evidence="2" key="2">
    <citation type="submission" date="2013-12" db="EMBL/GenBank/DDBJ databases">
        <authorList>
            <person name="Yu Y."/>
            <person name="Lee S."/>
            <person name="de Baynast K."/>
            <person name="Wissotski M."/>
            <person name="Liu L."/>
            <person name="Talag J."/>
            <person name="Goicoechea J."/>
            <person name="Angelova A."/>
            <person name="Jetty R."/>
            <person name="Kudrna D."/>
            <person name="Golser W."/>
            <person name="Rivera L."/>
            <person name="Zhang J."/>
            <person name="Wing R."/>
        </authorList>
    </citation>
    <scope>NUCLEOTIDE SEQUENCE</scope>
</reference>
<dbReference type="HOGENOM" id="CLU_2925926_0_0_1"/>
<evidence type="ECO:0000313" key="2">
    <source>
        <dbReference type="Proteomes" id="UP000032180"/>
    </source>
</evidence>
<protein>
    <submittedName>
        <fullName evidence="1">Uncharacterized protein</fullName>
    </submittedName>
</protein>
<dbReference type="InterPro" id="IPR011050">
    <property type="entry name" value="Pectin_lyase_fold/virulence"/>
</dbReference>
<dbReference type="Gene3D" id="2.160.20.10">
    <property type="entry name" value="Single-stranded right-handed beta-helix, Pectin lyase-like"/>
    <property type="match status" value="1"/>
</dbReference>
<keyword evidence="2" id="KW-1185">Reference proteome</keyword>
<reference evidence="1 2" key="1">
    <citation type="submission" date="2012-08" db="EMBL/GenBank/DDBJ databases">
        <title>Oryza genome evolution.</title>
        <authorList>
            <person name="Wing R.A."/>
        </authorList>
    </citation>
    <scope>NUCLEOTIDE SEQUENCE</scope>
</reference>
<reference evidence="1" key="3">
    <citation type="submission" date="2015-04" db="UniProtKB">
        <authorList>
            <consortium name="EnsemblPlants"/>
        </authorList>
    </citation>
    <scope>IDENTIFICATION</scope>
</reference>
<evidence type="ECO:0000313" key="1">
    <source>
        <dbReference type="EnsemblPlants" id="LPERR03G22150.1"/>
    </source>
</evidence>
<dbReference type="SUPFAM" id="SSF51126">
    <property type="entry name" value="Pectin lyase-like"/>
    <property type="match status" value="1"/>
</dbReference>
<dbReference type="STRING" id="77586.A0A0D9VWK8"/>
<organism evidence="1 2">
    <name type="scientific">Leersia perrieri</name>
    <dbReference type="NCBI Taxonomy" id="77586"/>
    <lineage>
        <taxon>Eukaryota</taxon>
        <taxon>Viridiplantae</taxon>
        <taxon>Streptophyta</taxon>
        <taxon>Embryophyta</taxon>
        <taxon>Tracheophyta</taxon>
        <taxon>Spermatophyta</taxon>
        <taxon>Magnoliopsida</taxon>
        <taxon>Liliopsida</taxon>
        <taxon>Poales</taxon>
        <taxon>Poaceae</taxon>
        <taxon>BOP clade</taxon>
        <taxon>Oryzoideae</taxon>
        <taxon>Oryzeae</taxon>
        <taxon>Oryzinae</taxon>
        <taxon>Leersia</taxon>
    </lineage>
</organism>
<dbReference type="EnsemblPlants" id="LPERR03G22150.1">
    <property type="protein sequence ID" value="LPERR03G22150.1"/>
    <property type="gene ID" value="LPERR03G22150"/>
</dbReference>
<proteinExistence type="predicted"/>
<dbReference type="Gramene" id="LPERR03G22150.1">
    <property type="protein sequence ID" value="LPERR03G22150.1"/>
    <property type="gene ID" value="LPERR03G22150"/>
</dbReference>
<accession>A0A0D9VWK8</accession>
<dbReference type="InterPro" id="IPR012334">
    <property type="entry name" value="Pectin_lyas_fold"/>
</dbReference>
<dbReference type="AlphaFoldDB" id="A0A0D9VWK8"/>
<name>A0A0D9VWK8_9ORYZ</name>